<feature type="region of interest" description="Disordered" evidence="1">
    <location>
        <begin position="30"/>
        <end position="56"/>
    </location>
</feature>
<dbReference type="AlphaFoldDB" id="A0A3S5FBN1"/>
<dbReference type="OrthoDB" id="1717591at2759"/>
<name>A0A3S5FBN1_9PLAT</name>
<accession>A0A3S5FBN1</accession>
<dbReference type="Gene3D" id="1.10.287.110">
    <property type="entry name" value="DnaJ domain"/>
    <property type="match status" value="1"/>
</dbReference>
<dbReference type="GO" id="GO:0005737">
    <property type="term" value="C:cytoplasm"/>
    <property type="evidence" value="ECO:0007669"/>
    <property type="project" value="TreeGrafter"/>
</dbReference>
<dbReference type="CDD" id="cd06257">
    <property type="entry name" value="DnaJ"/>
    <property type="match status" value="1"/>
</dbReference>
<dbReference type="GO" id="GO:0072318">
    <property type="term" value="P:clathrin coat disassembly"/>
    <property type="evidence" value="ECO:0007669"/>
    <property type="project" value="TreeGrafter"/>
</dbReference>
<evidence type="ECO:0000256" key="1">
    <source>
        <dbReference type="SAM" id="MobiDB-lite"/>
    </source>
</evidence>
<organism evidence="2 3">
    <name type="scientific">Protopolystoma xenopodis</name>
    <dbReference type="NCBI Taxonomy" id="117903"/>
    <lineage>
        <taxon>Eukaryota</taxon>
        <taxon>Metazoa</taxon>
        <taxon>Spiralia</taxon>
        <taxon>Lophotrochozoa</taxon>
        <taxon>Platyhelminthes</taxon>
        <taxon>Monogenea</taxon>
        <taxon>Polyopisthocotylea</taxon>
        <taxon>Polystomatidea</taxon>
        <taxon>Polystomatidae</taxon>
        <taxon>Protopolystoma</taxon>
    </lineage>
</organism>
<feature type="region of interest" description="Disordered" evidence="1">
    <location>
        <begin position="93"/>
        <end position="127"/>
    </location>
</feature>
<proteinExistence type="predicted"/>
<evidence type="ECO:0000313" key="3">
    <source>
        <dbReference type="Proteomes" id="UP000784294"/>
    </source>
</evidence>
<dbReference type="InterPro" id="IPR001623">
    <property type="entry name" value="DnaJ_domain"/>
</dbReference>
<dbReference type="PANTHER" id="PTHR23172">
    <property type="entry name" value="AUXILIN/CYCLIN G-ASSOCIATED KINASE-RELATED"/>
    <property type="match status" value="1"/>
</dbReference>
<dbReference type="GO" id="GO:0072583">
    <property type="term" value="P:clathrin-dependent endocytosis"/>
    <property type="evidence" value="ECO:0007669"/>
    <property type="project" value="TreeGrafter"/>
</dbReference>
<evidence type="ECO:0008006" key="4">
    <source>
        <dbReference type="Google" id="ProtNLM"/>
    </source>
</evidence>
<dbReference type="SUPFAM" id="SSF46565">
    <property type="entry name" value="Chaperone J-domain"/>
    <property type="match status" value="1"/>
</dbReference>
<dbReference type="Proteomes" id="UP000784294">
    <property type="component" value="Unassembled WGS sequence"/>
</dbReference>
<dbReference type="EMBL" id="CAAALY010001359">
    <property type="protein sequence ID" value="VEL07256.1"/>
    <property type="molecule type" value="Genomic_DNA"/>
</dbReference>
<keyword evidence="3" id="KW-1185">Reference proteome</keyword>
<dbReference type="GO" id="GO:0030276">
    <property type="term" value="F:clathrin binding"/>
    <property type="evidence" value="ECO:0007669"/>
    <property type="project" value="TreeGrafter"/>
</dbReference>
<protein>
    <recommendedName>
        <fullName evidence="4">J domain-containing protein</fullName>
    </recommendedName>
</protein>
<dbReference type="InterPro" id="IPR036869">
    <property type="entry name" value="J_dom_sf"/>
</dbReference>
<reference evidence="2" key="1">
    <citation type="submission" date="2018-11" db="EMBL/GenBank/DDBJ databases">
        <authorList>
            <consortium name="Pathogen Informatics"/>
        </authorList>
    </citation>
    <scope>NUCLEOTIDE SEQUENCE</scope>
</reference>
<dbReference type="PANTHER" id="PTHR23172:SF19">
    <property type="entry name" value="J DOMAIN-CONTAINING PROTEIN"/>
    <property type="match status" value="1"/>
</dbReference>
<dbReference type="GO" id="GO:0031982">
    <property type="term" value="C:vesicle"/>
    <property type="evidence" value="ECO:0007669"/>
    <property type="project" value="TreeGrafter"/>
</dbReference>
<feature type="compositionally biased region" description="Polar residues" evidence="1">
    <location>
        <begin position="93"/>
        <end position="104"/>
    </location>
</feature>
<evidence type="ECO:0000313" key="2">
    <source>
        <dbReference type="EMBL" id="VEL07256.1"/>
    </source>
</evidence>
<comment type="caution">
    <text evidence="2">The sequence shown here is derived from an EMBL/GenBank/DDBJ whole genome shotgun (WGS) entry which is preliminary data.</text>
</comment>
<sequence length="390" mass="42358">MASSTTNCTSGSRQFIDPFANLGNLFEQPMPRPRSTVPTENVPRVSPAHSPNHQQAFQGNDFYRMGTGIPDYPGTTATSGGVFFSDRSWSTTVGPTSSHASAQGAQAFPGPTYSQAPAGANQASSDFGDVHTSAWQQVPSFSASAGNAGGPFGTGLGARLGADAFSDLLGGFGSGADSFSGGSGLPSQHSFTAKTIRELQMEKMAKTLDPDTMKVKQIRNNVNWRIRLVPSSSVVSFPYLPVSVISRHRCHRIRATQGVMFYTLPRAFDCTNSYYLGGPIFTLAPKANTNVLPIFTSFAKVLSWTEGKQRNLRSLICTMPSVLWEGVRWKPVSMSELMTSDQVKRQYRNAARAVHPDKWMNTEYENIARLILVELNDAVAELEKEKVLGL</sequence>
<gene>
    <name evidence="2" type="ORF">PXEA_LOCUS696</name>
</gene>